<evidence type="ECO:0000256" key="6">
    <source>
        <dbReference type="RuleBase" id="RU362030"/>
    </source>
</evidence>
<dbReference type="InterPro" id="IPR011610">
    <property type="entry name" value="SAM_mthyl_Trfase_ML2640-like"/>
</dbReference>
<protein>
    <recommendedName>
        <fullName evidence="6">S-adenosyl-L-methionine-dependent methyltransferase</fullName>
        <ecNumber evidence="6">2.1.1.-</ecNumber>
    </recommendedName>
</protein>
<evidence type="ECO:0000256" key="5">
    <source>
        <dbReference type="ARBA" id="ARBA00022691"/>
    </source>
</evidence>
<dbReference type="Proteomes" id="UP000598146">
    <property type="component" value="Unassembled WGS sequence"/>
</dbReference>
<evidence type="ECO:0000256" key="3">
    <source>
        <dbReference type="ARBA" id="ARBA00022603"/>
    </source>
</evidence>
<dbReference type="GO" id="GO:0032259">
    <property type="term" value="P:methylation"/>
    <property type="evidence" value="ECO:0007669"/>
    <property type="project" value="UniProtKB-KW"/>
</dbReference>
<dbReference type="EC" id="2.1.1.-" evidence="6"/>
<evidence type="ECO:0000313" key="7">
    <source>
        <dbReference type="EMBL" id="MBG0562760.1"/>
    </source>
</evidence>
<evidence type="ECO:0000313" key="8">
    <source>
        <dbReference type="Proteomes" id="UP000598146"/>
    </source>
</evidence>
<reference evidence="7" key="1">
    <citation type="submission" date="2020-11" db="EMBL/GenBank/DDBJ databases">
        <title>Isolation and identification of active actinomycetes.</title>
        <authorList>
            <person name="Sun X."/>
        </authorList>
    </citation>
    <scope>NUCLEOTIDE SEQUENCE</scope>
    <source>
        <strain evidence="7">NEAU-A11</strain>
    </source>
</reference>
<dbReference type="Pfam" id="PF04072">
    <property type="entry name" value="LCM"/>
    <property type="match status" value="1"/>
</dbReference>
<dbReference type="NCBIfam" id="TIGR00027">
    <property type="entry name" value="mthyl_TIGR00027"/>
    <property type="match status" value="1"/>
</dbReference>
<dbReference type="EMBL" id="JADQTO010000006">
    <property type="protein sequence ID" value="MBG0562760.1"/>
    <property type="molecule type" value="Genomic_DNA"/>
</dbReference>
<comment type="function">
    <text evidence="1 6">Exhibits S-adenosyl-L-methionine-dependent methyltransferase activity.</text>
</comment>
<keyword evidence="4" id="KW-0808">Transferase</keyword>
<dbReference type="SUPFAM" id="SSF53335">
    <property type="entry name" value="S-adenosyl-L-methionine-dependent methyltransferases"/>
    <property type="match status" value="1"/>
</dbReference>
<keyword evidence="3 6" id="KW-0489">Methyltransferase</keyword>
<sequence>MTHPLSITALQAAAARAAHPLVDGAPTIFTDPLAETLLGDRARELIGYHHAYGAHPILAGARAQTLCRSRYVESRVARADLGQYVILGAGLDSYAYRSDAPPRVFEVDDHGMQEWKLRRIGEAGVPVPPAVRHVPLDLETGSLVDGLRQGGFDPASPALVSWLGVTMYLTPDAVGRTLEAIGRWAPGTEVVLDYLVPERMRDEAGRAYASAVAAVAGEQGEPWRTFLTPEQAAGLLARHGLEVVEDLPLGRTIEAELWERDDALRPAELLRVVRARVSGRAGEEQLGAAGRIVGEREVAAAG</sequence>
<dbReference type="InterPro" id="IPR007213">
    <property type="entry name" value="Ppm1/Ppm2/Tcmp"/>
</dbReference>
<name>A0A931C3K8_9ACTN</name>
<comment type="similarity">
    <text evidence="2 6">Belongs to the UPF0677 family.</text>
</comment>
<dbReference type="InterPro" id="IPR029063">
    <property type="entry name" value="SAM-dependent_MTases_sf"/>
</dbReference>
<evidence type="ECO:0000256" key="4">
    <source>
        <dbReference type="ARBA" id="ARBA00022679"/>
    </source>
</evidence>
<dbReference type="Gene3D" id="3.40.50.150">
    <property type="entry name" value="Vaccinia Virus protein VP39"/>
    <property type="match status" value="1"/>
</dbReference>
<dbReference type="AlphaFoldDB" id="A0A931C3K8"/>
<dbReference type="RefSeq" id="WP_196414556.1">
    <property type="nucleotide sequence ID" value="NZ_JADQTO010000006.1"/>
</dbReference>
<keyword evidence="8" id="KW-1185">Reference proteome</keyword>
<comment type="caution">
    <text evidence="7">The sequence shown here is derived from an EMBL/GenBank/DDBJ whole genome shotgun (WGS) entry which is preliminary data.</text>
</comment>
<dbReference type="GO" id="GO:0008168">
    <property type="term" value="F:methyltransferase activity"/>
    <property type="evidence" value="ECO:0007669"/>
    <property type="project" value="UniProtKB-UniRule"/>
</dbReference>
<evidence type="ECO:0000256" key="1">
    <source>
        <dbReference type="ARBA" id="ARBA00003907"/>
    </source>
</evidence>
<organism evidence="7 8">
    <name type="scientific">Actinoplanes aureus</name>
    <dbReference type="NCBI Taxonomy" id="2792083"/>
    <lineage>
        <taxon>Bacteria</taxon>
        <taxon>Bacillati</taxon>
        <taxon>Actinomycetota</taxon>
        <taxon>Actinomycetes</taxon>
        <taxon>Micromonosporales</taxon>
        <taxon>Micromonosporaceae</taxon>
        <taxon>Actinoplanes</taxon>
    </lineage>
</organism>
<evidence type="ECO:0000256" key="2">
    <source>
        <dbReference type="ARBA" id="ARBA00008138"/>
    </source>
</evidence>
<accession>A0A931C3K8</accession>
<dbReference type="PANTHER" id="PTHR43619">
    <property type="entry name" value="S-ADENOSYL-L-METHIONINE-DEPENDENT METHYLTRANSFERASE YKTD-RELATED"/>
    <property type="match status" value="1"/>
</dbReference>
<gene>
    <name evidence="7" type="ORF">I4J89_14990</name>
</gene>
<dbReference type="PANTHER" id="PTHR43619:SF2">
    <property type="entry name" value="S-ADENOSYL-L-METHIONINE-DEPENDENT METHYLTRANSFERASES SUPERFAMILY PROTEIN"/>
    <property type="match status" value="1"/>
</dbReference>
<keyword evidence="5 6" id="KW-0949">S-adenosyl-L-methionine</keyword>
<proteinExistence type="inferred from homology"/>